<keyword evidence="4" id="KW-1185">Reference proteome</keyword>
<accession>A0A7R9Q6P1</accession>
<proteinExistence type="inferred from homology"/>
<dbReference type="GO" id="GO:0006624">
    <property type="term" value="P:vacuolar protein processing"/>
    <property type="evidence" value="ECO:0007669"/>
    <property type="project" value="TreeGrafter"/>
</dbReference>
<feature type="chain" id="PRO_5036211731" evidence="2">
    <location>
        <begin position="25"/>
        <end position="95"/>
    </location>
</feature>
<evidence type="ECO:0000313" key="3">
    <source>
        <dbReference type="EMBL" id="CAD7634230.1"/>
    </source>
</evidence>
<dbReference type="Proteomes" id="UP000759131">
    <property type="component" value="Unassembled WGS sequence"/>
</dbReference>
<dbReference type="OrthoDB" id="10405133at2759"/>
<dbReference type="GO" id="GO:0051603">
    <property type="term" value="P:proteolysis involved in protein catabolic process"/>
    <property type="evidence" value="ECO:0007669"/>
    <property type="project" value="TreeGrafter"/>
</dbReference>
<evidence type="ECO:0000313" key="4">
    <source>
        <dbReference type="Proteomes" id="UP000759131"/>
    </source>
</evidence>
<keyword evidence="2" id="KW-0732">Signal</keyword>
<dbReference type="PANTHER" id="PTHR12000:SF42">
    <property type="entry name" value="LEGUMAIN"/>
    <property type="match status" value="1"/>
</dbReference>
<dbReference type="Gene3D" id="3.40.50.1460">
    <property type="match status" value="1"/>
</dbReference>
<evidence type="ECO:0000256" key="2">
    <source>
        <dbReference type="SAM" id="SignalP"/>
    </source>
</evidence>
<evidence type="ECO:0000256" key="1">
    <source>
        <dbReference type="ARBA" id="ARBA00009941"/>
    </source>
</evidence>
<dbReference type="EMBL" id="OC868800">
    <property type="protein sequence ID" value="CAD7634230.1"/>
    <property type="molecule type" value="Genomic_DNA"/>
</dbReference>
<sequence>MKVALNLSVLYIAVCNGLPNASNGQKWVVLCAGSRGWGNYADQTIVYRAYLLFKAYGIPESNVIIMHYDHIVINSQNLTPGIVVNDIGGPDVYKG</sequence>
<dbReference type="AlphaFoldDB" id="A0A7R9Q6P1"/>
<reference evidence="3" key="1">
    <citation type="submission" date="2020-11" db="EMBL/GenBank/DDBJ databases">
        <authorList>
            <person name="Tran Van P."/>
        </authorList>
    </citation>
    <scope>NUCLEOTIDE SEQUENCE</scope>
</reference>
<dbReference type="PANTHER" id="PTHR12000">
    <property type="entry name" value="HEMOGLOBINASE FAMILY MEMBER"/>
    <property type="match status" value="1"/>
</dbReference>
<dbReference type="Pfam" id="PF01650">
    <property type="entry name" value="Peptidase_C13"/>
    <property type="match status" value="1"/>
</dbReference>
<name>A0A7R9Q6P1_9ACAR</name>
<feature type="signal peptide" evidence="2">
    <location>
        <begin position="1"/>
        <end position="24"/>
    </location>
</feature>
<gene>
    <name evidence="3" type="ORF">OSB1V03_LOCUS14626</name>
</gene>
<dbReference type="GO" id="GO:0004197">
    <property type="term" value="F:cysteine-type endopeptidase activity"/>
    <property type="evidence" value="ECO:0007669"/>
    <property type="project" value="TreeGrafter"/>
</dbReference>
<dbReference type="InterPro" id="IPR001096">
    <property type="entry name" value="Peptidase_C13"/>
</dbReference>
<protein>
    <submittedName>
        <fullName evidence="3">Uncharacterized protein</fullName>
    </submittedName>
</protein>
<dbReference type="EMBL" id="CAJPIZ010014225">
    <property type="protein sequence ID" value="CAG2114660.1"/>
    <property type="molecule type" value="Genomic_DNA"/>
</dbReference>
<comment type="similarity">
    <text evidence="1">Belongs to the peptidase C13 family.</text>
</comment>
<dbReference type="GO" id="GO:0005773">
    <property type="term" value="C:vacuole"/>
    <property type="evidence" value="ECO:0007669"/>
    <property type="project" value="GOC"/>
</dbReference>
<feature type="non-terminal residue" evidence="3">
    <location>
        <position position="1"/>
    </location>
</feature>
<organism evidence="3">
    <name type="scientific">Medioppia subpectinata</name>
    <dbReference type="NCBI Taxonomy" id="1979941"/>
    <lineage>
        <taxon>Eukaryota</taxon>
        <taxon>Metazoa</taxon>
        <taxon>Ecdysozoa</taxon>
        <taxon>Arthropoda</taxon>
        <taxon>Chelicerata</taxon>
        <taxon>Arachnida</taxon>
        <taxon>Acari</taxon>
        <taxon>Acariformes</taxon>
        <taxon>Sarcoptiformes</taxon>
        <taxon>Oribatida</taxon>
        <taxon>Brachypylina</taxon>
        <taxon>Oppioidea</taxon>
        <taxon>Oppiidae</taxon>
        <taxon>Medioppia</taxon>
    </lineage>
</organism>
<dbReference type="PRINTS" id="PR00776">
    <property type="entry name" value="HEMOGLOBNASE"/>
</dbReference>